<dbReference type="EC" id="3.4.16.4" evidence="3"/>
<dbReference type="Proteomes" id="UP001304769">
    <property type="component" value="Unassembled WGS sequence"/>
</dbReference>
<dbReference type="PRINTS" id="PR00922">
    <property type="entry name" value="DADACBPTASE3"/>
</dbReference>
<dbReference type="GO" id="GO:0009002">
    <property type="term" value="F:serine-type D-Ala-D-Ala carboxypeptidase activity"/>
    <property type="evidence" value="ECO:0007669"/>
    <property type="project" value="UniProtKB-EC"/>
</dbReference>
<evidence type="ECO:0000313" key="4">
    <source>
        <dbReference type="Proteomes" id="UP001304769"/>
    </source>
</evidence>
<keyword evidence="4" id="KW-1185">Reference proteome</keyword>
<reference evidence="3 4" key="1">
    <citation type="submission" date="2023-12" db="EMBL/GenBank/DDBJ databases">
        <title>Sinomonas terricola sp. nov, isolated from litchi orchard soil in Guangdong, PR China.</title>
        <authorList>
            <person name="Jiaxin W."/>
            <person name="Yang Z."/>
            <person name="Honghui Z."/>
        </authorList>
    </citation>
    <scope>NUCLEOTIDE SEQUENCE [LARGE SCALE GENOMIC DNA]</scope>
    <source>
        <strain evidence="3 4">JGH33</strain>
    </source>
</reference>
<proteinExistence type="inferred from homology"/>
<dbReference type="Pfam" id="PF02113">
    <property type="entry name" value="Peptidase_S13"/>
    <property type="match status" value="2"/>
</dbReference>
<protein>
    <submittedName>
        <fullName evidence="3">D-alanyl-D-alanine carboxypeptidase</fullName>
        <ecNumber evidence="3">3.4.16.4</ecNumber>
    </submittedName>
</protein>
<comment type="caution">
    <text evidence="3">The sequence shown here is derived from an EMBL/GenBank/DDBJ whole genome shotgun (WGS) entry which is preliminary data.</text>
</comment>
<dbReference type="PANTHER" id="PTHR30023:SF0">
    <property type="entry name" value="PENICILLIN-SENSITIVE CARBOXYPEPTIDASE A"/>
    <property type="match status" value="1"/>
</dbReference>
<dbReference type="RefSeq" id="WP_323279800.1">
    <property type="nucleotide sequence ID" value="NZ_JAYGGQ010000011.1"/>
</dbReference>
<dbReference type="InterPro" id="IPR000667">
    <property type="entry name" value="Peptidase_S13"/>
</dbReference>
<keyword evidence="3" id="KW-0121">Carboxypeptidase</keyword>
<dbReference type="PANTHER" id="PTHR30023">
    <property type="entry name" value="D-ALANYL-D-ALANINE CARBOXYPEPTIDASE"/>
    <property type="match status" value="1"/>
</dbReference>
<dbReference type="Gene3D" id="3.40.710.10">
    <property type="entry name" value="DD-peptidase/beta-lactamase superfamily"/>
    <property type="match status" value="2"/>
</dbReference>
<dbReference type="EMBL" id="JAYGGQ010000011">
    <property type="protein sequence ID" value="MEA5455909.1"/>
    <property type="molecule type" value="Genomic_DNA"/>
</dbReference>
<accession>A0ABU5T8R7</accession>
<organism evidence="3 4">
    <name type="scientific">Sinomonas terricola</name>
    <dbReference type="NCBI Taxonomy" id="3110330"/>
    <lineage>
        <taxon>Bacteria</taxon>
        <taxon>Bacillati</taxon>
        <taxon>Actinomycetota</taxon>
        <taxon>Actinomycetes</taxon>
        <taxon>Micrococcales</taxon>
        <taxon>Micrococcaceae</taxon>
        <taxon>Sinomonas</taxon>
    </lineage>
</organism>
<dbReference type="SUPFAM" id="SSF56601">
    <property type="entry name" value="beta-lactamase/transpeptidase-like"/>
    <property type="match status" value="1"/>
</dbReference>
<dbReference type="InterPro" id="IPR012338">
    <property type="entry name" value="Beta-lactam/transpept-like"/>
</dbReference>
<keyword evidence="2 3" id="KW-0378">Hydrolase</keyword>
<gene>
    <name evidence="3" type="ORF">SPF06_14335</name>
</gene>
<evidence type="ECO:0000256" key="1">
    <source>
        <dbReference type="ARBA" id="ARBA00006096"/>
    </source>
</evidence>
<keyword evidence="3" id="KW-0645">Protease</keyword>
<name>A0ABU5T8R7_9MICC</name>
<evidence type="ECO:0000256" key="2">
    <source>
        <dbReference type="ARBA" id="ARBA00022801"/>
    </source>
</evidence>
<evidence type="ECO:0000313" key="3">
    <source>
        <dbReference type="EMBL" id="MEA5455909.1"/>
    </source>
</evidence>
<sequence>MPQPFTRAQRAVTWVLASFLLVLAAAIGGAVLAPVFPGPLLAHSAPDPTVPAWLKAPSSPVALRGATLLGDSAPQPAPAALAKAIDGQLGPDNGTFGAVVLDGATGQSLYSRGGAQPVAPASNLKLLTAAAALTTLGPNATLTTRTVRGSAPNSVVLVGGGDVFLGRGESQPDAVEGRAGLATLARETAAALGTVHGTVSVQLDDSLFTGPALNPAWASEDVAAGEIAPIAPIALNVARTQPGGQRPADPAAAAAAAFRDALAAALGSDVTVASGVARAAAAGGAELASVASASIADQLAYTLRESDNYAAETLARLAAAASGRAASIDGARAVLEDTAQRLLGSTAGIELHDASGLAISDRISVASLASLMRAMTTGDDARLRRGLDGLPIAGLTGTLAARYGQGAAGAGFVRAKTGTLNTVVGLTGYVVDADGRLLVFSFVGNGLAPGARPGAATAVDGAASALAGCGCR</sequence>
<comment type="similarity">
    <text evidence="1">Belongs to the peptidase S13 family.</text>
</comment>